<dbReference type="AlphaFoldDB" id="A0A381FBH1"/>
<dbReference type="Proteomes" id="UP000254282">
    <property type="component" value="Unassembled WGS sequence"/>
</dbReference>
<organism evidence="1 2">
    <name type="scientific">Chryseobacterium indoltheticum</name>
    <dbReference type="NCBI Taxonomy" id="254"/>
    <lineage>
        <taxon>Bacteria</taxon>
        <taxon>Pseudomonadati</taxon>
        <taxon>Bacteroidota</taxon>
        <taxon>Flavobacteriia</taxon>
        <taxon>Flavobacteriales</taxon>
        <taxon>Weeksellaceae</taxon>
        <taxon>Chryseobacterium group</taxon>
        <taxon>Chryseobacterium</taxon>
    </lineage>
</organism>
<evidence type="ECO:0000313" key="2">
    <source>
        <dbReference type="Proteomes" id="UP000254282"/>
    </source>
</evidence>
<proteinExistence type="predicted"/>
<gene>
    <name evidence="1" type="ORF">NCTC13532_00481</name>
</gene>
<reference evidence="1 2" key="1">
    <citation type="submission" date="2018-06" db="EMBL/GenBank/DDBJ databases">
        <authorList>
            <consortium name="Pathogen Informatics"/>
            <person name="Doyle S."/>
        </authorList>
    </citation>
    <scope>NUCLEOTIDE SEQUENCE [LARGE SCALE GENOMIC DNA]</scope>
    <source>
        <strain evidence="1 2">NCTC13532</strain>
    </source>
</reference>
<protein>
    <submittedName>
        <fullName evidence="1">Uncharacterized protein</fullName>
    </submittedName>
</protein>
<dbReference type="EMBL" id="UFVR01000004">
    <property type="protein sequence ID" value="SUX43804.1"/>
    <property type="molecule type" value="Genomic_DNA"/>
</dbReference>
<evidence type="ECO:0000313" key="1">
    <source>
        <dbReference type="EMBL" id="SUX43804.1"/>
    </source>
</evidence>
<sequence>MNKKFGTIFFLASFCALNAQVKTSDIDSVEIQGKFIATTYKKCKSKYFYNYKR</sequence>
<name>A0A381FBH1_9FLAO</name>
<accession>A0A381FBH1</accession>